<dbReference type="InterPro" id="IPR007686">
    <property type="entry name" value="YutG/PgpA"/>
</dbReference>
<accession>A0AAE6FST6</accession>
<keyword evidence="1" id="KW-0479">Metal-binding</keyword>
<keyword evidence="2" id="KW-1133">Transmembrane helix</keyword>
<reference evidence="4 5" key="1">
    <citation type="journal article" date="2019" name="ISME J.">
        <title>Evolution in action: habitat transition from sediment to the pelagial leads to genome streamlining in Methylophilaceae.</title>
        <authorList>
            <person name="Salcher M."/>
            <person name="Schaefle D."/>
            <person name="Kaspar M."/>
            <person name="Neuenschwander S.M."/>
            <person name="Ghai R."/>
        </authorList>
    </citation>
    <scope>NUCLEOTIDE SEQUENCE [LARGE SCALE GENOMIC DNA]</scope>
    <source>
        <strain evidence="4 5">MMS-RI-1</strain>
    </source>
</reference>
<keyword evidence="1" id="KW-0443">Lipid metabolism</keyword>
<keyword evidence="5" id="KW-1185">Reference proteome</keyword>
<keyword evidence="1" id="KW-0595">Phospholipid degradation</keyword>
<keyword evidence="1" id="KW-0997">Cell inner membrane</keyword>
<comment type="catalytic activity">
    <reaction evidence="1">
        <text>a 1,2-diacyl-sn-glycero-3-phospho-(1'-sn-glycero-3'-phosphate) + H2O = a 1,2-diacyl-sn-glycero-3-phospho-(1'-sn-glycerol) + phosphate</text>
        <dbReference type="Rhea" id="RHEA:33751"/>
        <dbReference type="ChEBI" id="CHEBI:15377"/>
        <dbReference type="ChEBI" id="CHEBI:43474"/>
        <dbReference type="ChEBI" id="CHEBI:60110"/>
        <dbReference type="ChEBI" id="CHEBI:64716"/>
        <dbReference type="EC" id="3.1.3.27"/>
    </reaction>
</comment>
<dbReference type="EC" id="3.1.3.27" evidence="1"/>
<comment type="pathway">
    <text evidence="1">Phospholipid metabolism; phosphatidylglycerol biosynthesis; phosphatidylglycerol from CDP-diacylglycerol: step 2/2.</text>
</comment>
<dbReference type="PANTHER" id="PTHR36305:SF1">
    <property type="entry name" value="PHOSPHATIDYLGLYCEROPHOSPHATASE A"/>
    <property type="match status" value="1"/>
</dbReference>
<dbReference type="GO" id="GO:0008962">
    <property type="term" value="F:phosphatidylglycerophosphatase activity"/>
    <property type="evidence" value="ECO:0007669"/>
    <property type="project" value="UniProtKB-EC"/>
</dbReference>
<evidence type="ECO:0000313" key="4">
    <source>
        <dbReference type="EMBL" id="QDD13181.1"/>
    </source>
</evidence>
<keyword evidence="1" id="KW-0442">Lipid degradation</keyword>
<keyword evidence="1 2" id="KW-0812">Transmembrane</keyword>
<keyword evidence="1 2" id="KW-0472">Membrane</keyword>
<gene>
    <name evidence="4" type="ORF">FIT61_01635</name>
</gene>
<dbReference type="InterPro" id="IPR026037">
    <property type="entry name" value="PgpA"/>
</dbReference>
<dbReference type="GO" id="GO:0046872">
    <property type="term" value="F:metal ion binding"/>
    <property type="evidence" value="ECO:0007669"/>
    <property type="project" value="UniProtKB-KW"/>
</dbReference>
<feature type="domain" description="YutG/PgpA" evidence="3">
    <location>
        <begin position="18"/>
        <end position="155"/>
    </location>
</feature>
<proteinExistence type="predicted"/>
<comment type="function">
    <text evidence="1">Lipid phosphatase which dephosphorylates phosphatidylglycerophosphate (PGP) to phosphatidylglycerol (PG).</text>
</comment>
<feature type="transmembrane region" description="Helical" evidence="2">
    <location>
        <begin position="83"/>
        <end position="103"/>
    </location>
</feature>
<keyword evidence="1" id="KW-1003">Cell membrane</keyword>
<organism evidence="4 5">
    <name type="scientific">Candidatus Methylopumilus rimovensis</name>
    <dbReference type="NCBI Taxonomy" id="2588535"/>
    <lineage>
        <taxon>Bacteria</taxon>
        <taxon>Pseudomonadati</taxon>
        <taxon>Pseudomonadota</taxon>
        <taxon>Betaproteobacteria</taxon>
        <taxon>Nitrosomonadales</taxon>
        <taxon>Methylophilaceae</taxon>
        <taxon>Candidatus Methylopumilus</taxon>
    </lineage>
</organism>
<dbReference type="Pfam" id="PF04608">
    <property type="entry name" value="PgpA"/>
    <property type="match status" value="1"/>
</dbReference>
<feature type="transmembrane region" description="Helical" evidence="2">
    <location>
        <begin position="144"/>
        <end position="161"/>
    </location>
</feature>
<comment type="cofactor">
    <cofactor evidence="1">
        <name>Mg(2+)</name>
        <dbReference type="ChEBI" id="CHEBI:18420"/>
    </cofactor>
</comment>
<dbReference type="GO" id="GO:0009395">
    <property type="term" value="P:phospholipid catabolic process"/>
    <property type="evidence" value="ECO:0007669"/>
    <property type="project" value="UniProtKB-KW"/>
</dbReference>
<dbReference type="CDD" id="cd06971">
    <property type="entry name" value="PgpA"/>
    <property type="match status" value="1"/>
</dbReference>
<feature type="transmembrane region" description="Helical" evidence="2">
    <location>
        <begin position="53"/>
        <end position="76"/>
    </location>
</feature>
<comment type="subcellular location">
    <subcellularLocation>
        <location evidence="1">Cell inner membrane</location>
        <topology evidence="1">Multi-pass membrane protein</topology>
    </subcellularLocation>
</comment>
<protein>
    <recommendedName>
        <fullName evidence="1">Phosphatidylglycerophosphatase A</fullName>
        <ecNumber evidence="1">3.1.3.27</ecNumber>
    </recommendedName>
    <alternativeName>
        <fullName evidence="1">Phosphatidylglycerolphosphate phosphatase A</fullName>
    </alternativeName>
</protein>
<evidence type="ECO:0000313" key="5">
    <source>
        <dbReference type="Proteomes" id="UP000312102"/>
    </source>
</evidence>
<dbReference type="AlphaFoldDB" id="A0AAE6FST6"/>
<dbReference type="Proteomes" id="UP000312102">
    <property type="component" value="Chromosome"/>
</dbReference>
<name>A0AAE6FST6_9PROT</name>
<dbReference type="PANTHER" id="PTHR36305">
    <property type="entry name" value="PHOSPHATIDYLGLYCEROPHOSPHATASE A"/>
    <property type="match status" value="1"/>
</dbReference>
<sequence length="162" mass="18242">MIILPNLKFLIKHPSYFLALGFGAGLSKRAPGTLGTLVGIPIYLWVSSYSFSIQMMVALLFTILGVFICNQTALALKVKDPSAIVWDEISAFFLMLIIAQPLLNTLKIFELFVLFRIFDVWKPFPINYLDKHVGGGLGIMLDDYVAAFFALIIYFSIQWLIL</sequence>
<evidence type="ECO:0000259" key="3">
    <source>
        <dbReference type="Pfam" id="PF04608"/>
    </source>
</evidence>
<dbReference type="SUPFAM" id="SSF101307">
    <property type="entry name" value="YutG-like"/>
    <property type="match status" value="1"/>
</dbReference>
<evidence type="ECO:0000256" key="2">
    <source>
        <dbReference type="SAM" id="Phobius"/>
    </source>
</evidence>
<dbReference type="EMBL" id="CP040986">
    <property type="protein sequence ID" value="QDD13181.1"/>
    <property type="molecule type" value="Genomic_DNA"/>
</dbReference>
<dbReference type="KEGG" id="mrk:FIT61_01635"/>
<dbReference type="InterPro" id="IPR036681">
    <property type="entry name" value="PgpA-like_sf"/>
</dbReference>
<dbReference type="PIRSF" id="PIRSF006162">
    <property type="entry name" value="PgpA"/>
    <property type="match status" value="1"/>
</dbReference>
<keyword evidence="1" id="KW-1208">Phospholipid metabolism</keyword>
<evidence type="ECO:0000256" key="1">
    <source>
        <dbReference type="PIRNR" id="PIRNR006162"/>
    </source>
</evidence>
<keyword evidence="1" id="KW-0460">Magnesium</keyword>
<dbReference type="GO" id="GO:0005886">
    <property type="term" value="C:plasma membrane"/>
    <property type="evidence" value="ECO:0007669"/>
    <property type="project" value="UniProtKB-SubCell"/>
</dbReference>
<keyword evidence="1" id="KW-0378">Hydrolase</keyword>